<comment type="caution">
    <text evidence="2">The sequence shown here is derived from an EMBL/GenBank/DDBJ whole genome shotgun (WGS) entry which is preliminary data.</text>
</comment>
<organism evidence="2 3">
    <name type="scientific">Maribrevibacterium harenarium</name>
    <dbReference type="NCBI Taxonomy" id="2589817"/>
    <lineage>
        <taxon>Bacteria</taxon>
        <taxon>Pseudomonadati</taxon>
        <taxon>Pseudomonadota</taxon>
        <taxon>Gammaproteobacteria</taxon>
        <taxon>Oceanospirillales</taxon>
        <taxon>Oceanospirillaceae</taxon>
        <taxon>Maribrevibacterium</taxon>
    </lineage>
</organism>
<dbReference type="Proteomes" id="UP000315901">
    <property type="component" value="Unassembled WGS sequence"/>
</dbReference>
<dbReference type="OrthoDB" id="1551317at2"/>
<dbReference type="AlphaFoldDB" id="A0A501WCC3"/>
<reference evidence="2 3" key="1">
    <citation type="submission" date="2019-06" db="EMBL/GenBank/DDBJ databases">
        <title>A novel bacterium of genus Marinomonas, isolated from coastal sand.</title>
        <authorList>
            <person name="Huang H."/>
            <person name="Mo K."/>
            <person name="Hu Y."/>
        </authorList>
    </citation>
    <scope>NUCLEOTIDE SEQUENCE [LARGE SCALE GENOMIC DNA]</scope>
    <source>
        <strain evidence="2 3">HB171799</strain>
    </source>
</reference>
<gene>
    <name evidence="2" type="ORF">FJM67_16375</name>
</gene>
<dbReference type="InterPro" id="IPR024467">
    <property type="entry name" value="Xre/MbcA/ParS-like_toxin-bd"/>
</dbReference>
<dbReference type="EMBL" id="VFRR01000064">
    <property type="protein sequence ID" value="TPE45724.1"/>
    <property type="molecule type" value="Genomic_DNA"/>
</dbReference>
<proteinExistence type="predicted"/>
<accession>A0A501WCC3</accession>
<evidence type="ECO:0000313" key="3">
    <source>
        <dbReference type="Proteomes" id="UP000315901"/>
    </source>
</evidence>
<keyword evidence="3" id="KW-1185">Reference proteome</keyword>
<sequence>MKRIMYFAQSLPIIEHIASEGNMMNSNQKQGSEALAAINALFPEADIMTPAGYLSAVRKGVSGETLRTIVNAVGESEVIAKTIGNDVSILSKSYQLKRLSPIASDNLIGTLRVYVRAIMIYESVDVAKEWMNTSIPALGGEIPISLLDTHAGRELVHLTLRRIEAGEYV</sequence>
<evidence type="ECO:0000313" key="2">
    <source>
        <dbReference type="EMBL" id="TPE45724.1"/>
    </source>
</evidence>
<feature type="domain" description="Antitoxin Xre/MbcA/ParS-like toxin-binding" evidence="1">
    <location>
        <begin position="117"/>
        <end position="166"/>
    </location>
</feature>
<dbReference type="Pfam" id="PF09722">
    <property type="entry name" value="Xre_MbcA_ParS_C"/>
    <property type="match status" value="1"/>
</dbReference>
<evidence type="ECO:0000259" key="1">
    <source>
        <dbReference type="Pfam" id="PF09722"/>
    </source>
</evidence>
<name>A0A501WCC3_9GAMM</name>
<protein>
    <submittedName>
        <fullName evidence="2">DUF2384 domain-containing protein</fullName>
    </submittedName>
</protein>